<keyword evidence="5" id="KW-1185">Reference proteome</keyword>
<accession>A0A5C1QMM5</accession>
<dbReference type="InterPro" id="IPR023296">
    <property type="entry name" value="Glyco_hydro_beta-prop_sf"/>
</dbReference>
<dbReference type="SUPFAM" id="SSF75005">
    <property type="entry name" value="Arabinanase/levansucrase/invertase"/>
    <property type="match status" value="1"/>
</dbReference>
<dbReference type="Proteomes" id="UP000324209">
    <property type="component" value="Chromosome"/>
</dbReference>
<dbReference type="RefSeq" id="WP_149486847.1">
    <property type="nucleotide sequence ID" value="NZ_CP036150.1"/>
</dbReference>
<evidence type="ECO:0000313" key="5">
    <source>
        <dbReference type="Proteomes" id="UP000324209"/>
    </source>
</evidence>
<comment type="similarity">
    <text evidence="3">Belongs to the glycosyl hydrolase 130 family.</text>
</comment>
<dbReference type="Pfam" id="PF04041">
    <property type="entry name" value="Glyco_hydro_130"/>
    <property type="match status" value="1"/>
</dbReference>
<organism evidence="4 5">
    <name type="scientific">Oceanispirochaeta crateris</name>
    <dbReference type="NCBI Taxonomy" id="2518645"/>
    <lineage>
        <taxon>Bacteria</taxon>
        <taxon>Pseudomonadati</taxon>
        <taxon>Spirochaetota</taxon>
        <taxon>Spirochaetia</taxon>
        <taxon>Spirochaetales</taxon>
        <taxon>Spirochaetaceae</taxon>
        <taxon>Oceanispirochaeta</taxon>
    </lineage>
</organism>
<dbReference type="OrthoDB" id="9759709at2"/>
<evidence type="ECO:0000256" key="3">
    <source>
        <dbReference type="ARBA" id="ARBA00024356"/>
    </source>
</evidence>
<protein>
    <submittedName>
        <fullName evidence="4">Glycosidase</fullName>
    </submittedName>
</protein>
<name>A0A5C1QMM5_9SPIO</name>
<keyword evidence="1" id="KW-0328">Glycosyltransferase</keyword>
<gene>
    <name evidence="4" type="ORF">EXM22_12500</name>
</gene>
<dbReference type="AlphaFoldDB" id="A0A5C1QMM5"/>
<keyword evidence="2" id="KW-0808">Transferase</keyword>
<evidence type="ECO:0000256" key="2">
    <source>
        <dbReference type="ARBA" id="ARBA00022679"/>
    </source>
</evidence>
<dbReference type="EMBL" id="CP036150">
    <property type="protein sequence ID" value="QEN08767.1"/>
    <property type="molecule type" value="Genomic_DNA"/>
</dbReference>
<reference evidence="4 5" key="1">
    <citation type="submission" date="2019-02" db="EMBL/GenBank/DDBJ databases">
        <title>Complete Genome Sequence and Methylome Analysis of free living Spirochaetas.</title>
        <authorList>
            <person name="Fomenkov A."/>
            <person name="Dubinina G."/>
            <person name="Leshcheva N."/>
            <person name="Mikheeva N."/>
            <person name="Grabovich M."/>
            <person name="Vincze T."/>
            <person name="Roberts R.J."/>
        </authorList>
    </citation>
    <scope>NUCLEOTIDE SEQUENCE [LARGE SCALE GENOMIC DNA]</scope>
    <source>
        <strain evidence="4 5">K2</strain>
    </source>
</reference>
<dbReference type="CDD" id="cd18613">
    <property type="entry name" value="GH130"/>
    <property type="match status" value="1"/>
</dbReference>
<evidence type="ECO:0000313" key="4">
    <source>
        <dbReference type="EMBL" id="QEN08767.1"/>
    </source>
</evidence>
<dbReference type="GO" id="GO:0016798">
    <property type="term" value="F:hydrolase activity, acting on glycosyl bonds"/>
    <property type="evidence" value="ECO:0007669"/>
    <property type="project" value="UniProtKB-KW"/>
</dbReference>
<dbReference type="PANTHER" id="PTHR34106:SF4">
    <property type="entry name" value="BLL5143 PROTEIN"/>
    <property type="match status" value="1"/>
</dbReference>
<keyword evidence="4" id="KW-0378">Hydrolase</keyword>
<evidence type="ECO:0000256" key="1">
    <source>
        <dbReference type="ARBA" id="ARBA00022676"/>
    </source>
</evidence>
<proteinExistence type="inferred from homology"/>
<dbReference type="InterPro" id="IPR007184">
    <property type="entry name" value="Mannoside_phosphorylase"/>
</dbReference>
<dbReference type="PANTHER" id="PTHR34106">
    <property type="entry name" value="GLYCOSIDASE"/>
    <property type="match status" value="1"/>
</dbReference>
<keyword evidence="4" id="KW-0326">Glycosidase</keyword>
<sequence length="490" mass="56430">MQVHVKRRDVTFNPDLSRVIARYFYTGDERSAIIVKSILDLSDDEVKNQLNQILRRYSKRHRNISKVFEKHFDLLNHLLSQMEIDRNKVDTNRRVLIGAYFTMEYSVEAAAFFNPSIVESPDQLGLLPGEKRVILSFRATGEGHLSSIVFRSGIVDRDGNFKMDPVGSMLAEAERIKRHLYNKKQFLQDLEELQDHQDNLIPKDALSCLGDDFTYGELESCIKEVMEREGITSMEENSCYSKIMWLASSHYEIDFSLDSSLCERVIFPISSTERRGIEDARFVKFTDEGMTQYYGTYTAYDGMTTMPKLIETSDFYHFKVHPLHGNIARNKGMALFPRKIRGKYAMLCRMDGRNNYISFSDNLNLWTEAKMVQSPRYTWEFIQVGNCGSPLETEDGWLVITHGVGAMREYVLGAILLDLENPEVEIGRLDSPLLTANEMEREGYVPNVVYSCGSIIHNEELILPYAVSDYSSTYCTVNLRELLAELKREK</sequence>
<dbReference type="KEGG" id="ock:EXM22_12500"/>
<dbReference type="GO" id="GO:0016757">
    <property type="term" value="F:glycosyltransferase activity"/>
    <property type="evidence" value="ECO:0007669"/>
    <property type="project" value="UniProtKB-KW"/>
</dbReference>
<dbReference type="Gene3D" id="2.115.10.20">
    <property type="entry name" value="Glycosyl hydrolase domain, family 43"/>
    <property type="match status" value="1"/>
</dbReference>